<name>A0ABV4NLR3_9GAMM</name>
<accession>A0ABV4NLR3</accession>
<evidence type="ECO:0000313" key="1">
    <source>
        <dbReference type="EMBL" id="MFA0789964.1"/>
    </source>
</evidence>
<gene>
    <name evidence="1" type="ORF">ACCI51_05350</name>
</gene>
<dbReference type="EMBL" id="JBGMEL010000004">
    <property type="protein sequence ID" value="MFA0789964.1"/>
    <property type="molecule type" value="Genomic_DNA"/>
</dbReference>
<proteinExistence type="predicted"/>
<protein>
    <submittedName>
        <fullName evidence="1">DUF2237 family protein</fullName>
    </submittedName>
</protein>
<dbReference type="PANTHER" id="PTHR37466:SF1">
    <property type="entry name" value="SLR1628 PROTEIN"/>
    <property type="match status" value="1"/>
</dbReference>
<dbReference type="Gene3D" id="3.30.56.110">
    <property type="entry name" value="Protein of unknown function DUF2237"/>
    <property type="match status" value="1"/>
</dbReference>
<organism evidence="1 2">
    <name type="scientific">Microbulbifer echini</name>
    <dbReference type="NCBI Taxonomy" id="1529067"/>
    <lineage>
        <taxon>Bacteria</taxon>
        <taxon>Pseudomonadati</taxon>
        <taxon>Pseudomonadota</taxon>
        <taxon>Gammaproteobacteria</taxon>
        <taxon>Cellvibrionales</taxon>
        <taxon>Microbulbiferaceae</taxon>
        <taxon>Microbulbifer</taxon>
    </lineage>
</organism>
<reference evidence="1 2" key="1">
    <citation type="submission" date="2024-08" db="EMBL/GenBank/DDBJ databases">
        <authorList>
            <person name="Ishaq N."/>
        </authorList>
    </citation>
    <scope>NUCLEOTIDE SEQUENCE [LARGE SCALE GENOMIC DNA]</scope>
    <source>
        <strain evidence="1 2">JCM 30400</strain>
    </source>
</reference>
<sequence>MEKDNSVNVFGDPLVPCSLAPMTGFFRDGCCNTCKEDQGSHTVCVEVSAEFLAFSRSRGNDLSRPIEEYGFPGLAPGDRWCLCAARWLEAQQQDRAPRVFLQRTHLKALEIVPLQLLRQYATDLN</sequence>
<keyword evidence="2" id="KW-1185">Reference proteome</keyword>
<comment type="caution">
    <text evidence="1">The sequence shown here is derived from an EMBL/GenBank/DDBJ whole genome shotgun (WGS) entry which is preliminary data.</text>
</comment>
<evidence type="ECO:0000313" key="2">
    <source>
        <dbReference type="Proteomes" id="UP001569414"/>
    </source>
</evidence>
<dbReference type="Pfam" id="PF09996">
    <property type="entry name" value="DUF2237"/>
    <property type="match status" value="1"/>
</dbReference>
<dbReference type="PANTHER" id="PTHR37466">
    <property type="entry name" value="SLR1628 PROTEIN"/>
    <property type="match status" value="1"/>
</dbReference>
<dbReference type="InterPro" id="IPR018714">
    <property type="entry name" value="DUF2237"/>
</dbReference>
<dbReference type="RefSeq" id="WP_299585508.1">
    <property type="nucleotide sequence ID" value="NZ_JBGMEL010000004.1"/>
</dbReference>
<dbReference type="Proteomes" id="UP001569414">
    <property type="component" value="Unassembled WGS sequence"/>
</dbReference>